<keyword evidence="5 11" id="KW-0378">Hydrolase</keyword>
<comment type="function">
    <text evidence="9 11">Required for efficient N-glycosylation. Necessary for maintaining optimal levels of dolichol-linked oligosaccharides. Hydrolyzes dolichyl pyrophosphate at a very high rate and dolichyl monophosphate at a much lower rate. Does not act on phosphatidate.</text>
</comment>
<comment type="catalytic activity">
    <reaction evidence="10 11">
        <text>a di-trans,poly-cis-dolichyl diphosphate + H2O = a di-trans,poly-cis-dolichyl phosphate + phosphate + H(+)</text>
        <dbReference type="Rhea" id="RHEA:14385"/>
        <dbReference type="Rhea" id="RHEA-COMP:19498"/>
        <dbReference type="Rhea" id="RHEA-COMP:19506"/>
        <dbReference type="ChEBI" id="CHEBI:15377"/>
        <dbReference type="ChEBI" id="CHEBI:15378"/>
        <dbReference type="ChEBI" id="CHEBI:43474"/>
        <dbReference type="ChEBI" id="CHEBI:57497"/>
        <dbReference type="ChEBI" id="CHEBI:57683"/>
        <dbReference type="EC" id="3.6.1.43"/>
    </reaction>
</comment>
<dbReference type="EC" id="3.6.1.43" evidence="11"/>
<dbReference type="SMART" id="SM00014">
    <property type="entry name" value="acidPPc"/>
    <property type="match status" value="1"/>
</dbReference>
<dbReference type="AlphaFoldDB" id="R7TWW6"/>
<dbReference type="GO" id="GO:0006487">
    <property type="term" value="P:protein N-linked glycosylation"/>
    <property type="evidence" value="ECO:0007669"/>
    <property type="project" value="UniProtKB-UniRule"/>
</dbReference>
<dbReference type="HOGENOM" id="CLU_074922_1_2_1"/>
<evidence type="ECO:0000313" key="13">
    <source>
        <dbReference type="EMBL" id="ELT95926.1"/>
    </source>
</evidence>
<dbReference type="InterPro" id="IPR000326">
    <property type="entry name" value="PAP2/HPO"/>
</dbReference>
<dbReference type="Proteomes" id="UP000014760">
    <property type="component" value="Unassembled WGS sequence"/>
</dbReference>
<feature type="transmembrane region" description="Helical" evidence="11">
    <location>
        <begin position="135"/>
        <end position="156"/>
    </location>
</feature>
<keyword evidence="8 11" id="KW-0472">Membrane</keyword>
<protein>
    <recommendedName>
        <fullName evidence="11">Dolichyldiphosphatase</fullName>
        <ecNumber evidence="11">3.6.1.43</ecNumber>
    </recommendedName>
</protein>
<dbReference type="UniPathway" id="UPA00378"/>
<dbReference type="EMBL" id="KB308962">
    <property type="protein sequence ID" value="ELT95926.1"/>
    <property type="molecule type" value="Genomic_DNA"/>
</dbReference>
<dbReference type="Pfam" id="PF01569">
    <property type="entry name" value="PAP2"/>
    <property type="match status" value="1"/>
</dbReference>
<evidence type="ECO:0000256" key="7">
    <source>
        <dbReference type="ARBA" id="ARBA00022989"/>
    </source>
</evidence>
<dbReference type="Gene3D" id="1.20.144.10">
    <property type="entry name" value="Phosphatidic acid phosphatase type 2/haloperoxidase"/>
    <property type="match status" value="1"/>
</dbReference>
<dbReference type="CDD" id="cd03382">
    <property type="entry name" value="PAP2_dolichyldiphosphatase"/>
    <property type="match status" value="1"/>
</dbReference>
<evidence type="ECO:0000256" key="3">
    <source>
        <dbReference type="ARBA" id="ARBA00005518"/>
    </source>
</evidence>
<evidence type="ECO:0000313" key="14">
    <source>
        <dbReference type="EnsemblMetazoa" id="CapteP219287"/>
    </source>
</evidence>
<dbReference type="FunFam" id="1.20.144.10:FF:000003">
    <property type="entry name" value="Dolichyldiphosphatase 1"/>
    <property type="match status" value="1"/>
</dbReference>
<evidence type="ECO:0000256" key="9">
    <source>
        <dbReference type="ARBA" id="ARBA00024907"/>
    </source>
</evidence>
<dbReference type="SUPFAM" id="SSF48317">
    <property type="entry name" value="Acid phosphatase/Vanadium-dependent haloperoxidase"/>
    <property type="match status" value="1"/>
</dbReference>
<feature type="transmembrane region" description="Helical" evidence="11">
    <location>
        <begin position="36"/>
        <end position="57"/>
    </location>
</feature>
<proteinExistence type="inferred from homology"/>
<dbReference type="InterPro" id="IPR036938">
    <property type="entry name" value="PAP2/HPO_sf"/>
</dbReference>
<comment type="similarity">
    <text evidence="3 11">Belongs to the dolichyldiphosphatase family.</text>
</comment>
<evidence type="ECO:0000313" key="15">
    <source>
        <dbReference type="Proteomes" id="UP000014760"/>
    </source>
</evidence>
<name>R7TWW6_CAPTE</name>
<comment type="pathway">
    <text evidence="2 11">Protein modification; protein glycosylation.</text>
</comment>
<dbReference type="OrthoDB" id="302705at2759"/>
<dbReference type="GO" id="GO:0005789">
    <property type="term" value="C:endoplasmic reticulum membrane"/>
    <property type="evidence" value="ECO:0007669"/>
    <property type="project" value="UniProtKB-SubCell"/>
</dbReference>
<dbReference type="PANTHER" id="PTHR11247">
    <property type="entry name" value="PALMITOYL-PROTEIN THIOESTERASE/DOLICHYLDIPHOSPHATASE 1"/>
    <property type="match status" value="1"/>
</dbReference>
<keyword evidence="6 11" id="KW-0256">Endoplasmic reticulum</keyword>
<evidence type="ECO:0000256" key="8">
    <source>
        <dbReference type="ARBA" id="ARBA00023136"/>
    </source>
</evidence>
<evidence type="ECO:0000256" key="2">
    <source>
        <dbReference type="ARBA" id="ARBA00004922"/>
    </source>
</evidence>
<keyword evidence="4 11" id="KW-0812">Transmembrane</keyword>
<reference evidence="14" key="3">
    <citation type="submission" date="2015-06" db="UniProtKB">
        <authorList>
            <consortium name="EnsemblMetazoa"/>
        </authorList>
    </citation>
    <scope>IDENTIFICATION</scope>
</reference>
<evidence type="ECO:0000256" key="5">
    <source>
        <dbReference type="ARBA" id="ARBA00022801"/>
    </source>
</evidence>
<keyword evidence="7 11" id="KW-1133">Transmembrane helix</keyword>
<organism evidence="13">
    <name type="scientific">Capitella teleta</name>
    <name type="common">Polychaete worm</name>
    <dbReference type="NCBI Taxonomy" id="283909"/>
    <lineage>
        <taxon>Eukaryota</taxon>
        <taxon>Metazoa</taxon>
        <taxon>Spiralia</taxon>
        <taxon>Lophotrochozoa</taxon>
        <taxon>Annelida</taxon>
        <taxon>Polychaeta</taxon>
        <taxon>Sedentaria</taxon>
        <taxon>Scolecida</taxon>
        <taxon>Capitellidae</taxon>
        <taxon>Capitella</taxon>
    </lineage>
</organism>
<evidence type="ECO:0000256" key="6">
    <source>
        <dbReference type="ARBA" id="ARBA00022824"/>
    </source>
</evidence>
<dbReference type="InterPro" id="IPR039667">
    <property type="entry name" value="Dolichyldiphosphatase_PAP2"/>
</dbReference>
<dbReference type="GO" id="GO:0047874">
    <property type="term" value="F:dolichyldiphosphatase activity"/>
    <property type="evidence" value="ECO:0007669"/>
    <property type="project" value="UniProtKB-UniRule"/>
</dbReference>
<dbReference type="GO" id="GO:0008610">
    <property type="term" value="P:lipid biosynthetic process"/>
    <property type="evidence" value="ECO:0007669"/>
    <property type="project" value="TreeGrafter"/>
</dbReference>
<dbReference type="OMA" id="VYATLIW"/>
<evidence type="ECO:0000256" key="10">
    <source>
        <dbReference type="ARBA" id="ARBA00047349"/>
    </source>
</evidence>
<feature type="transmembrane region" description="Helical" evidence="11">
    <location>
        <begin position="100"/>
        <end position="123"/>
    </location>
</feature>
<dbReference type="EMBL" id="AMQN01002338">
    <property type="status" value="NOT_ANNOTATED_CDS"/>
    <property type="molecule type" value="Genomic_DNA"/>
</dbReference>
<dbReference type="EnsemblMetazoa" id="CapteT219287">
    <property type="protein sequence ID" value="CapteP219287"/>
    <property type="gene ID" value="CapteG219287"/>
</dbReference>
<keyword evidence="15" id="KW-1185">Reference proteome</keyword>
<comment type="subcellular location">
    <subcellularLocation>
        <location evidence="1 11">Endoplasmic reticulum membrane</location>
        <topology evidence="1 11">Multi-pass membrane protein</topology>
    </subcellularLocation>
</comment>
<reference evidence="15" key="1">
    <citation type="submission" date="2012-12" db="EMBL/GenBank/DDBJ databases">
        <authorList>
            <person name="Hellsten U."/>
            <person name="Grimwood J."/>
            <person name="Chapman J.A."/>
            <person name="Shapiro H."/>
            <person name="Aerts A."/>
            <person name="Otillar R.P."/>
            <person name="Terry A.Y."/>
            <person name="Boore J.L."/>
            <person name="Simakov O."/>
            <person name="Marletaz F."/>
            <person name="Cho S.-J."/>
            <person name="Edsinger-Gonzales E."/>
            <person name="Havlak P."/>
            <person name="Kuo D.-H."/>
            <person name="Larsson T."/>
            <person name="Lv J."/>
            <person name="Arendt D."/>
            <person name="Savage R."/>
            <person name="Osoegawa K."/>
            <person name="de Jong P."/>
            <person name="Lindberg D.R."/>
            <person name="Seaver E.C."/>
            <person name="Weisblat D.A."/>
            <person name="Putnam N.H."/>
            <person name="Grigoriev I.V."/>
            <person name="Rokhsar D.S."/>
        </authorList>
    </citation>
    <scope>NUCLEOTIDE SEQUENCE</scope>
    <source>
        <strain evidence="15">I ESC-2004</strain>
    </source>
</reference>
<evidence type="ECO:0000256" key="4">
    <source>
        <dbReference type="ARBA" id="ARBA00022692"/>
    </source>
</evidence>
<sequence length="245" mass="28482">MKEEIPFDFSDRDRSEWTSISLTHIEYIKGDNLGKLLALFSLLPVALGISFGTLIIFRRDLHTICFLAGLILDEGVNWVVKRIVKEPRPDFGKEVLYTEYGWPSSHSQFAWFFTTYLIVFLFIRVHHNQHFFENAWKYLTGVGSIASSCLVSYSSVYDNRVYLGYHSLNQVLWGAVIGAALGLFWFCFVHLLLTPFFPTIASWSISEKLMIRDSTRIPNVLWFEYTCHRSEARSRLRKMTSRKSL</sequence>
<evidence type="ECO:0000256" key="1">
    <source>
        <dbReference type="ARBA" id="ARBA00004477"/>
    </source>
</evidence>
<gene>
    <name evidence="13" type="ORF">CAPTEDRAFT_219287</name>
</gene>
<dbReference type="PANTHER" id="PTHR11247:SF1">
    <property type="entry name" value="DOLICHYLDIPHOSPHATASE 1"/>
    <property type="match status" value="1"/>
</dbReference>
<reference evidence="13 15" key="2">
    <citation type="journal article" date="2013" name="Nature">
        <title>Insights into bilaterian evolution from three spiralian genomes.</title>
        <authorList>
            <person name="Simakov O."/>
            <person name="Marletaz F."/>
            <person name="Cho S.J."/>
            <person name="Edsinger-Gonzales E."/>
            <person name="Havlak P."/>
            <person name="Hellsten U."/>
            <person name="Kuo D.H."/>
            <person name="Larsson T."/>
            <person name="Lv J."/>
            <person name="Arendt D."/>
            <person name="Savage R."/>
            <person name="Osoegawa K."/>
            <person name="de Jong P."/>
            <person name="Grimwood J."/>
            <person name="Chapman J.A."/>
            <person name="Shapiro H."/>
            <person name="Aerts A."/>
            <person name="Otillar R.P."/>
            <person name="Terry A.Y."/>
            <person name="Boore J.L."/>
            <person name="Grigoriev I.V."/>
            <person name="Lindberg D.R."/>
            <person name="Seaver E.C."/>
            <person name="Weisblat D.A."/>
            <person name="Putnam N.H."/>
            <person name="Rokhsar D.S."/>
        </authorList>
    </citation>
    <scope>NUCLEOTIDE SEQUENCE</scope>
    <source>
        <strain evidence="13 15">I ESC-2004</strain>
    </source>
</reference>
<feature type="domain" description="Phosphatidic acid phosphatase type 2/haloperoxidase" evidence="12">
    <location>
        <begin position="63"/>
        <end position="186"/>
    </location>
</feature>
<feature type="transmembrane region" description="Helical" evidence="11">
    <location>
        <begin position="171"/>
        <end position="193"/>
    </location>
</feature>
<evidence type="ECO:0000256" key="11">
    <source>
        <dbReference type="RuleBase" id="RU367078"/>
    </source>
</evidence>
<evidence type="ECO:0000259" key="12">
    <source>
        <dbReference type="SMART" id="SM00014"/>
    </source>
</evidence>
<accession>R7TWW6</accession>
<dbReference type="STRING" id="283909.R7TWW6"/>